<feature type="compositionally biased region" description="Low complexity" evidence="1">
    <location>
        <begin position="40"/>
        <end position="51"/>
    </location>
</feature>
<accession>A0A3M7LY20</accession>
<keyword evidence="4" id="KW-1185">Reference proteome</keyword>
<dbReference type="CDD" id="cd00077">
    <property type="entry name" value="HDc"/>
    <property type="match status" value="1"/>
</dbReference>
<dbReference type="InterPro" id="IPR003607">
    <property type="entry name" value="HD/PDEase_dom"/>
</dbReference>
<dbReference type="AlphaFoldDB" id="A0A3M7LY20"/>
<evidence type="ECO:0000313" key="4">
    <source>
        <dbReference type="Proteomes" id="UP000265663"/>
    </source>
</evidence>
<gene>
    <name evidence="3" type="ORF">GMOD_00001042</name>
</gene>
<sequence>MAKQQSTKHSRVGKVARAFHRRMFSLGKSRNMHPNAIDNKTTPKAVASTSTPPSPSTIDYEKLNKRDTRLLSIDRLMDGKKVSDKDRTWFAKINMAVRELMNSPVYDASHDYEHIQRVVMIAHRLWMAEKHRDEFSNVDPFVIFVAAMVHDVGDEKYLSANVEAAGTDEEKRDRQRDNIAVFIKKCAPECPPLIWGPAAHIASLISFSREIQNPSLIAEQCAAYPALQIVQDADRLDSMGALGLARCSVYSGANVARGTGTVRRVIEIAEARFSPLPGLMKTHTGRREAAKRWEEMKEILSQMAAQADCEDVLEDF</sequence>
<protein>
    <submittedName>
        <fullName evidence="3">Hd domain-containing</fullName>
    </submittedName>
</protein>
<feature type="region of interest" description="Disordered" evidence="1">
    <location>
        <begin position="28"/>
        <end position="59"/>
    </location>
</feature>
<dbReference type="Pfam" id="PF01966">
    <property type="entry name" value="HD"/>
    <property type="match status" value="1"/>
</dbReference>
<dbReference type="PANTHER" id="PTHR33594">
    <property type="entry name" value="SUPERFAMILY HYDROLASE, PUTATIVE (AFU_ORTHOLOGUE AFUA_1G03035)-RELATED"/>
    <property type="match status" value="1"/>
</dbReference>
<dbReference type="InterPro" id="IPR006674">
    <property type="entry name" value="HD_domain"/>
</dbReference>
<proteinExistence type="predicted"/>
<reference evidence="3 4" key="1">
    <citation type="journal article" date="2014" name="PLoS ONE">
        <title>De novo Genome Assembly of the Fungal Plant Pathogen Pyrenophora semeniperda.</title>
        <authorList>
            <person name="Soliai M.M."/>
            <person name="Meyer S.E."/>
            <person name="Udall J.A."/>
            <person name="Elzinga D.E."/>
            <person name="Hermansen R.A."/>
            <person name="Bodily P.M."/>
            <person name="Hart A.A."/>
            <person name="Coleman C.E."/>
        </authorList>
    </citation>
    <scope>NUCLEOTIDE SEQUENCE [LARGE SCALE GENOMIC DNA]</scope>
    <source>
        <strain evidence="3 4">CCB06</strain>
        <tissue evidence="3">Mycelium</tissue>
    </source>
</reference>
<dbReference type="EMBL" id="KE747810">
    <property type="protein sequence ID" value="RMZ67157.1"/>
    <property type="molecule type" value="Genomic_DNA"/>
</dbReference>
<organism evidence="3 4">
    <name type="scientific">Pyrenophora seminiperda CCB06</name>
    <dbReference type="NCBI Taxonomy" id="1302712"/>
    <lineage>
        <taxon>Eukaryota</taxon>
        <taxon>Fungi</taxon>
        <taxon>Dikarya</taxon>
        <taxon>Ascomycota</taxon>
        <taxon>Pezizomycotina</taxon>
        <taxon>Dothideomycetes</taxon>
        <taxon>Pleosporomycetidae</taxon>
        <taxon>Pleosporales</taxon>
        <taxon>Pleosporineae</taxon>
        <taxon>Pleosporaceae</taxon>
        <taxon>Pyrenophora</taxon>
    </lineage>
</organism>
<dbReference type="PANTHER" id="PTHR33594:SF1">
    <property type="entry name" value="HD_PDEASE DOMAIN-CONTAINING PROTEIN"/>
    <property type="match status" value="1"/>
</dbReference>
<dbReference type="Proteomes" id="UP000265663">
    <property type="component" value="Unassembled WGS sequence"/>
</dbReference>
<dbReference type="Gene3D" id="1.10.3210.50">
    <property type="match status" value="1"/>
</dbReference>
<evidence type="ECO:0000313" key="3">
    <source>
        <dbReference type="EMBL" id="RMZ67157.1"/>
    </source>
</evidence>
<evidence type="ECO:0000256" key="1">
    <source>
        <dbReference type="SAM" id="MobiDB-lite"/>
    </source>
</evidence>
<feature type="domain" description="HD/PDEase" evidence="2">
    <location>
        <begin position="107"/>
        <end position="248"/>
    </location>
</feature>
<dbReference type="SUPFAM" id="SSF109604">
    <property type="entry name" value="HD-domain/PDEase-like"/>
    <property type="match status" value="1"/>
</dbReference>
<evidence type="ECO:0000259" key="2">
    <source>
        <dbReference type="SMART" id="SM00471"/>
    </source>
</evidence>
<dbReference type="SMART" id="SM00471">
    <property type="entry name" value="HDc"/>
    <property type="match status" value="1"/>
</dbReference>
<dbReference type="OrthoDB" id="16547at2759"/>
<name>A0A3M7LY20_9PLEO</name>